<accession>A0A455UA90</accession>
<proteinExistence type="predicted"/>
<dbReference type="Proteomes" id="UP000320231">
    <property type="component" value="Chromosome"/>
</dbReference>
<organism evidence="2 3">
    <name type="scientific">Vreelandella sulfidaeris</name>
    <dbReference type="NCBI Taxonomy" id="115553"/>
    <lineage>
        <taxon>Bacteria</taxon>
        <taxon>Pseudomonadati</taxon>
        <taxon>Pseudomonadota</taxon>
        <taxon>Gammaproteobacteria</taxon>
        <taxon>Oceanospirillales</taxon>
        <taxon>Halomonadaceae</taxon>
        <taxon>Vreelandella</taxon>
    </lineage>
</organism>
<feature type="region of interest" description="Disordered" evidence="1">
    <location>
        <begin position="26"/>
        <end position="45"/>
    </location>
</feature>
<evidence type="ECO:0000256" key="1">
    <source>
        <dbReference type="SAM" id="MobiDB-lite"/>
    </source>
</evidence>
<evidence type="ECO:0000313" key="2">
    <source>
        <dbReference type="EMBL" id="BBI62183.1"/>
    </source>
</evidence>
<reference evidence="2 3" key="1">
    <citation type="journal article" date="2019" name="Microbiol. Resour. Announc.">
        <title>Complete Genome Sequence of Halomonas sulfidaeris Strain Esulfide1 Isolated from a Metal Sulfide Rock at a Depth of 2,200 Meters, Obtained Using Nanopore Sequencing.</title>
        <authorList>
            <person name="Saito M."/>
            <person name="Nishigata A."/>
            <person name="Galipon J."/>
            <person name="Arakawa K."/>
        </authorList>
    </citation>
    <scope>NUCLEOTIDE SEQUENCE [LARGE SCALE GENOMIC DNA]</scope>
    <source>
        <strain evidence="2 3">ATCC BAA-803</strain>
    </source>
</reference>
<name>A0A455UA90_9GAMM</name>
<dbReference type="EMBL" id="AP019514">
    <property type="protein sequence ID" value="BBI62183.1"/>
    <property type="molecule type" value="Genomic_DNA"/>
</dbReference>
<sequence length="96" mass="10130">MVTKLYVAQGQIAKVHAPLYAYQVDGEGQASASESQTKTGEPTPAELPVELSADLSKTDSSQAEASIHASTQAPGSCYGWLTWQSPGKPCRKAFST</sequence>
<dbReference type="KEGG" id="hsr:HSBAA_34890"/>
<gene>
    <name evidence="2" type="ORF">HSBAA_34890</name>
</gene>
<feature type="compositionally biased region" description="Polar residues" evidence="1">
    <location>
        <begin position="30"/>
        <end position="40"/>
    </location>
</feature>
<feature type="compositionally biased region" description="Polar residues" evidence="1">
    <location>
        <begin position="58"/>
        <end position="74"/>
    </location>
</feature>
<protein>
    <submittedName>
        <fullName evidence="2">Uncharacterized protein</fullName>
    </submittedName>
</protein>
<feature type="region of interest" description="Disordered" evidence="1">
    <location>
        <begin position="55"/>
        <end position="74"/>
    </location>
</feature>
<evidence type="ECO:0000313" key="3">
    <source>
        <dbReference type="Proteomes" id="UP000320231"/>
    </source>
</evidence>
<dbReference type="AlphaFoldDB" id="A0A455UA90"/>